<protein>
    <submittedName>
        <fullName evidence="1">Uncharacterized protein</fullName>
    </submittedName>
</protein>
<dbReference type="AlphaFoldDB" id="A0A6M1QS03"/>
<keyword evidence="2" id="KW-1185">Reference proteome</keyword>
<sequence>MTKPSEMASLDMQFAGIRNVAQGSVQGYPPEAVKAARAALVYLSKKYDEIVEARW</sequence>
<comment type="caution">
    <text evidence="1">The sequence shown here is derived from an EMBL/GenBank/DDBJ whole genome shotgun (WGS) entry which is preliminary data.</text>
</comment>
<reference evidence="1 2" key="1">
    <citation type="submission" date="2020-02" db="EMBL/GenBank/DDBJ databases">
        <title>Whole-genome analyses of novel actinobacteria.</title>
        <authorList>
            <person name="Sahin N."/>
        </authorList>
    </citation>
    <scope>NUCLEOTIDE SEQUENCE [LARGE SCALE GENOMIC DNA]</scope>
    <source>
        <strain evidence="1 2">KC13</strain>
    </source>
</reference>
<evidence type="ECO:0000313" key="2">
    <source>
        <dbReference type="Proteomes" id="UP000483261"/>
    </source>
</evidence>
<proteinExistence type="predicted"/>
<dbReference type="EMBL" id="JAALAA010000005">
    <property type="protein sequence ID" value="NGN92633.1"/>
    <property type="molecule type" value="Genomic_DNA"/>
</dbReference>
<gene>
    <name evidence="1" type="ORF">G5C66_07755</name>
</gene>
<accession>A0A6M1QS03</accession>
<organism evidence="1 2">
    <name type="scientific">Nocardioides turkmenicus</name>
    <dbReference type="NCBI Taxonomy" id="2711220"/>
    <lineage>
        <taxon>Bacteria</taxon>
        <taxon>Bacillati</taxon>
        <taxon>Actinomycetota</taxon>
        <taxon>Actinomycetes</taxon>
        <taxon>Propionibacteriales</taxon>
        <taxon>Nocardioidaceae</taxon>
        <taxon>Nocardioides</taxon>
    </lineage>
</organism>
<dbReference type="RefSeq" id="WP_165110384.1">
    <property type="nucleotide sequence ID" value="NZ_JAALAA010000005.1"/>
</dbReference>
<evidence type="ECO:0000313" key="1">
    <source>
        <dbReference type="EMBL" id="NGN92633.1"/>
    </source>
</evidence>
<name>A0A6M1QS03_9ACTN</name>
<dbReference type="Proteomes" id="UP000483261">
    <property type="component" value="Unassembled WGS sequence"/>
</dbReference>